<dbReference type="GO" id="GO:0032506">
    <property type="term" value="P:cytokinetic process"/>
    <property type="evidence" value="ECO:0007669"/>
    <property type="project" value="TreeGrafter"/>
</dbReference>
<evidence type="ECO:0000313" key="5">
    <source>
        <dbReference type="Proteomes" id="UP000630923"/>
    </source>
</evidence>
<accession>A0A919AUB7</accession>
<dbReference type="PANTHER" id="PTHR38687:SF1">
    <property type="entry name" value="CELL DIVISION PROTEIN DEDD"/>
    <property type="match status" value="1"/>
</dbReference>
<dbReference type="Pfam" id="PF05036">
    <property type="entry name" value="SPOR"/>
    <property type="match status" value="1"/>
</dbReference>
<dbReference type="Gene3D" id="3.30.70.1070">
    <property type="entry name" value="Sporulation related repeat"/>
    <property type="match status" value="1"/>
</dbReference>
<dbReference type="SUPFAM" id="SSF110997">
    <property type="entry name" value="Sporulation related repeat"/>
    <property type="match status" value="1"/>
</dbReference>
<evidence type="ECO:0000313" key="4">
    <source>
        <dbReference type="EMBL" id="GHF25971.1"/>
    </source>
</evidence>
<dbReference type="InterPro" id="IPR007730">
    <property type="entry name" value="SPOR-like_dom"/>
</dbReference>
<name>A0A919AUB7_9PROT</name>
<feature type="compositionally biased region" description="Polar residues" evidence="1">
    <location>
        <begin position="149"/>
        <end position="164"/>
    </location>
</feature>
<dbReference type="GO" id="GO:0032153">
    <property type="term" value="C:cell division site"/>
    <property type="evidence" value="ECO:0007669"/>
    <property type="project" value="TreeGrafter"/>
</dbReference>
<dbReference type="InterPro" id="IPR036680">
    <property type="entry name" value="SPOR-like_sf"/>
</dbReference>
<dbReference type="AlphaFoldDB" id="A0A919AUB7"/>
<evidence type="ECO:0000259" key="3">
    <source>
        <dbReference type="PROSITE" id="PS51724"/>
    </source>
</evidence>
<feature type="compositionally biased region" description="Basic and acidic residues" evidence="1">
    <location>
        <begin position="69"/>
        <end position="80"/>
    </location>
</feature>
<sequence>MDKETPPWLQPVPAEEQSESLFSGDKTMMFIAGGAIVIVILFISVIAMLYSVDDSNQGPVRVAAPSTPVKERPEDRGGMRVDHQDKQVFDRSGDTIPSSEMALGEQAEDPLADLPQEAVEEVQTPTVDDKAFLDQSQDNRIDEQVAEISKSTADASAPKTSPAENTAKEAPKTSASEPAATTPDMAGKYKVQLGAFGSREGAERTARDLKRKFRDALSGLTPIYEPVNTGDRTLYRLRFGPINTRSEVDRICLALTEKGQGCMAVNP</sequence>
<evidence type="ECO:0000256" key="1">
    <source>
        <dbReference type="SAM" id="MobiDB-lite"/>
    </source>
</evidence>
<feature type="domain" description="SPOR" evidence="3">
    <location>
        <begin position="183"/>
        <end position="267"/>
    </location>
</feature>
<dbReference type="RefSeq" id="WP_191252762.1">
    <property type="nucleotide sequence ID" value="NZ_BNCI01000002.1"/>
</dbReference>
<evidence type="ECO:0000256" key="2">
    <source>
        <dbReference type="SAM" id="Phobius"/>
    </source>
</evidence>
<reference evidence="4" key="2">
    <citation type="submission" date="2020-09" db="EMBL/GenBank/DDBJ databases">
        <authorList>
            <person name="Sun Q."/>
            <person name="Kim S."/>
        </authorList>
    </citation>
    <scope>NUCLEOTIDE SEQUENCE</scope>
    <source>
        <strain evidence="4">KCTC 42590</strain>
    </source>
</reference>
<proteinExistence type="predicted"/>
<gene>
    <name evidence="4" type="ORF">GCM10017044_21020</name>
</gene>
<dbReference type="Proteomes" id="UP000630923">
    <property type="component" value="Unassembled WGS sequence"/>
</dbReference>
<keyword evidence="2" id="KW-0472">Membrane</keyword>
<feature type="transmembrane region" description="Helical" evidence="2">
    <location>
        <begin position="28"/>
        <end position="52"/>
    </location>
</feature>
<dbReference type="PANTHER" id="PTHR38687">
    <property type="entry name" value="CELL DIVISION PROTEIN DEDD-RELATED"/>
    <property type="match status" value="1"/>
</dbReference>
<keyword evidence="2" id="KW-0812">Transmembrane</keyword>
<dbReference type="GO" id="GO:0042834">
    <property type="term" value="F:peptidoglycan binding"/>
    <property type="evidence" value="ECO:0007669"/>
    <property type="project" value="InterPro"/>
</dbReference>
<feature type="region of interest" description="Disordered" evidence="1">
    <location>
        <begin position="148"/>
        <end position="185"/>
    </location>
</feature>
<comment type="caution">
    <text evidence="4">The sequence shown here is derived from an EMBL/GenBank/DDBJ whole genome shotgun (WGS) entry which is preliminary data.</text>
</comment>
<dbReference type="PROSITE" id="PS51724">
    <property type="entry name" value="SPOR"/>
    <property type="match status" value="1"/>
</dbReference>
<dbReference type="GO" id="GO:0030428">
    <property type="term" value="C:cell septum"/>
    <property type="evidence" value="ECO:0007669"/>
    <property type="project" value="TreeGrafter"/>
</dbReference>
<dbReference type="InterPro" id="IPR052521">
    <property type="entry name" value="Cell_div_SPOR-domain"/>
</dbReference>
<dbReference type="EMBL" id="BNCI01000002">
    <property type="protein sequence ID" value="GHF25971.1"/>
    <property type="molecule type" value="Genomic_DNA"/>
</dbReference>
<feature type="region of interest" description="Disordered" evidence="1">
    <location>
        <begin position="57"/>
        <end position="80"/>
    </location>
</feature>
<protein>
    <recommendedName>
        <fullName evidence="3">SPOR domain-containing protein</fullName>
    </recommendedName>
</protein>
<organism evidence="4 5">
    <name type="scientific">Kordiimonas sediminis</name>
    <dbReference type="NCBI Taxonomy" id="1735581"/>
    <lineage>
        <taxon>Bacteria</taxon>
        <taxon>Pseudomonadati</taxon>
        <taxon>Pseudomonadota</taxon>
        <taxon>Alphaproteobacteria</taxon>
        <taxon>Kordiimonadales</taxon>
        <taxon>Kordiimonadaceae</taxon>
        <taxon>Kordiimonas</taxon>
    </lineage>
</organism>
<keyword evidence="2" id="KW-1133">Transmembrane helix</keyword>
<keyword evidence="5" id="KW-1185">Reference proteome</keyword>
<reference evidence="4" key="1">
    <citation type="journal article" date="2014" name="Int. J. Syst. Evol. Microbiol.">
        <title>Complete genome sequence of Corynebacterium casei LMG S-19264T (=DSM 44701T), isolated from a smear-ripened cheese.</title>
        <authorList>
            <consortium name="US DOE Joint Genome Institute (JGI-PGF)"/>
            <person name="Walter F."/>
            <person name="Albersmeier A."/>
            <person name="Kalinowski J."/>
            <person name="Ruckert C."/>
        </authorList>
    </citation>
    <scope>NUCLEOTIDE SEQUENCE</scope>
    <source>
        <strain evidence="4">KCTC 42590</strain>
    </source>
</reference>